<name>A0AAD1T0W8_PELCU</name>
<reference evidence="2" key="1">
    <citation type="submission" date="2022-03" db="EMBL/GenBank/DDBJ databases">
        <authorList>
            <person name="Alioto T."/>
            <person name="Alioto T."/>
            <person name="Gomez Garrido J."/>
        </authorList>
    </citation>
    <scope>NUCLEOTIDE SEQUENCE</scope>
</reference>
<proteinExistence type="predicted"/>
<dbReference type="Proteomes" id="UP001295444">
    <property type="component" value="Chromosome 09"/>
</dbReference>
<organism evidence="2 3">
    <name type="scientific">Pelobates cultripes</name>
    <name type="common">Western spadefoot toad</name>
    <dbReference type="NCBI Taxonomy" id="61616"/>
    <lineage>
        <taxon>Eukaryota</taxon>
        <taxon>Metazoa</taxon>
        <taxon>Chordata</taxon>
        <taxon>Craniata</taxon>
        <taxon>Vertebrata</taxon>
        <taxon>Euteleostomi</taxon>
        <taxon>Amphibia</taxon>
        <taxon>Batrachia</taxon>
        <taxon>Anura</taxon>
        <taxon>Pelobatoidea</taxon>
        <taxon>Pelobatidae</taxon>
        <taxon>Pelobates</taxon>
    </lineage>
</organism>
<dbReference type="AlphaFoldDB" id="A0AAD1T0W8"/>
<keyword evidence="3" id="KW-1185">Reference proteome</keyword>
<accession>A0AAD1T0W8</accession>
<gene>
    <name evidence="2" type="ORF">PECUL_23A010394</name>
</gene>
<evidence type="ECO:0000313" key="2">
    <source>
        <dbReference type="EMBL" id="CAH2315802.1"/>
    </source>
</evidence>
<feature type="region of interest" description="Disordered" evidence="1">
    <location>
        <begin position="22"/>
        <end position="135"/>
    </location>
</feature>
<protein>
    <submittedName>
        <fullName evidence="2">Uncharacterized protein</fullName>
    </submittedName>
</protein>
<evidence type="ECO:0000256" key="1">
    <source>
        <dbReference type="SAM" id="MobiDB-lite"/>
    </source>
</evidence>
<sequence length="135" mass="15131">MATRRVSQELSLDYGDISDLRRCPAKQTPIPHTHKLPATEGKWWKGKRPAHDPPMLRLTVRPSTHRAGEMAALPSQRRTGKQALRASPAAPPLDRWGRSRSTKQRQPKADRSNTGRLIGKARAQSSIQDGRNYGH</sequence>
<evidence type="ECO:0000313" key="3">
    <source>
        <dbReference type="Proteomes" id="UP001295444"/>
    </source>
</evidence>
<dbReference type="EMBL" id="OW240920">
    <property type="protein sequence ID" value="CAH2315802.1"/>
    <property type="molecule type" value="Genomic_DNA"/>
</dbReference>